<dbReference type="PROSITE" id="PS51464">
    <property type="entry name" value="SIS"/>
    <property type="match status" value="1"/>
</dbReference>
<evidence type="ECO:0000256" key="1">
    <source>
        <dbReference type="ARBA" id="ARBA00010523"/>
    </source>
</evidence>
<dbReference type="InterPro" id="IPR046348">
    <property type="entry name" value="SIS_dom_sf"/>
</dbReference>
<organism evidence="4">
    <name type="scientific">Fervidicoccus fontis</name>
    <dbReference type="NCBI Taxonomy" id="683846"/>
    <lineage>
        <taxon>Archaea</taxon>
        <taxon>Thermoproteota</taxon>
        <taxon>Thermoprotei</taxon>
        <taxon>Fervidicoccales</taxon>
        <taxon>Fervidicoccaceae</taxon>
        <taxon>Fervidicoccus</taxon>
    </lineage>
</organism>
<dbReference type="Gene3D" id="3.40.50.10490">
    <property type="entry name" value="Glucose-6-phosphate isomerase like protein, domain 1"/>
    <property type="match status" value="2"/>
</dbReference>
<dbReference type="SUPFAM" id="SSF53697">
    <property type="entry name" value="SIS domain"/>
    <property type="match status" value="1"/>
</dbReference>
<reference evidence="4" key="1">
    <citation type="journal article" date="2020" name="mSystems">
        <title>Genome- and Community-Level Interaction Insights into Carbon Utilization and Element Cycling Functions of Hydrothermarchaeota in Hydrothermal Sediment.</title>
        <authorList>
            <person name="Zhou Z."/>
            <person name="Liu Y."/>
            <person name="Xu W."/>
            <person name="Pan J."/>
            <person name="Luo Z.H."/>
            <person name="Li M."/>
        </authorList>
    </citation>
    <scope>NUCLEOTIDE SEQUENCE [LARGE SCALE GENOMIC DNA]</scope>
    <source>
        <strain evidence="4">SpSt-1259</strain>
    </source>
</reference>
<accession>A0A7C2YK20</accession>
<sequence length="337" mass="37817">MSGRAFFEEALNNWKNLALKGIDAGEREKCDVPSDVKRVIVAGMGGSGIVGDFLSDLSSYYSFPFEIVAIKEDFLPFKVDREDLVLLVSYSGNTIETLSVYRQVEPLKNWVAITSGGELFSKAISSGGCVIRLTEGLFPRLDLPEILFSIASFLGSRFGLHVFSRQALRSSLSIFDTDYSSEAKNLAEHVNGTVPLFIVSRPYISVAVRMKNDLAENSKVFSNIEVIPEALHNTIEALPSIRDPFRIFIVKGKYTENNIFVSSFIDLLNKNMDEIWLKGESILQELLYGYKLSTLVSLEVSSMEEVDPYKTEMIDRYKKILKNKLEASEHQTYPAES</sequence>
<dbReference type="GO" id="GO:0004476">
    <property type="term" value="F:mannose-6-phosphate isomerase activity"/>
    <property type="evidence" value="ECO:0007669"/>
    <property type="project" value="InterPro"/>
</dbReference>
<dbReference type="GO" id="GO:1901135">
    <property type="term" value="P:carbohydrate derivative metabolic process"/>
    <property type="evidence" value="ECO:0007669"/>
    <property type="project" value="InterPro"/>
</dbReference>
<dbReference type="Proteomes" id="UP000885664">
    <property type="component" value="Unassembled WGS sequence"/>
</dbReference>
<evidence type="ECO:0000259" key="3">
    <source>
        <dbReference type="PROSITE" id="PS51464"/>
    </source>
</evidence>
<proteinExistence type="inferred from homology"/>
<feature type="domain" description="SIS" evidence="3">
    <location>
        <begin position="29"/>
        <end position="180"/>
    </location>
</feature>
<evidence type="ECO:0000256" key="2">
    <source>
        <dbReference type="ARBA" id="ARBA00023235"/>
    </source>
</evidence>
<protein>
    <recommendedName>
        <fullName evidence="3">SIS domain-containing protein</fullName>
    </recommendedName>
</protein>
<dbReference type="GO" id="GO:0005975">
    <property type="term" value="P:carbohydrate metabolic process"/>
    <property type="evidence" value="ECO:0007669"/>
    <property type="project" value="InterPro"/>
</dbReference>
<name>A0A7C2YK20_9CREN</name>
<dbReference type="InterPro" id="IPR001347">
    <property type="entry name" value="SIS_dom"/>
</dbReference>
<comment type="caution">
    <text evidence="4">The sequence shown here is derived from an EMBL/GenBank/DDBJ whole genome shotgun (WGS) entry which is preliminary data.</text>
</comment>
<gene>
    <name evidence="4" type="ORF">ENO36_04485</name>
</gene>
<dbReference type="AlphaFoldDB" id="A0A7C2YK20"/>
<dbReference type="GO" id="GO:0097367">
    <property type="term" value="F:carbohydrate derivative binding"/>
    <property type="evidence" value="ECO:0007669"/>
    <property type="project" value="InterPro"/>
</dbReference>
<dbReference type="GO" id="GO:0004347">
    <property type="term" value="F:glucose-6-phosphate isomerase activity"/>
    <property type="evidence" value="ECO:0007669"/>
    <property type="project" value="InterPro"/>
</dbReference>
<dbReference type="EMBL" id="DSFE01000094">
    <property type="protein sequence ID" value="HEU98091.1"/>
    <property type="molecule type" value="Genomic_DNA"/>
</dbReference>
<dbReference type="InterPro" id="IPR019490">
    <property type="entry name" value="Glu6P/Mann6P_isomerase_C"/>
</dbReference>
<evidence type="ECO:0000313" key="4">
    <source>
        <dbReference type="EMBL" id="HEU98091.1"/>
    </source>
</evidence>
<dbReference type="Pfam" id="PF10432">
    <property type="entry name" value="bact-PGI_C"/>
    <property type="match status" value="1"/>
</dbReference>
<comment type="similarity">
    <text evidence="1">Belongs to the PGI/PMI family.</text>
</comment>
<keyword evidence="2" id="KW-0413">Isomerase</keyword>